<dbReference type="OrthoDB" id="9991317at2759"/>
<protein>
    <submittedName>
        <fullName evidence="1">CHAT domain-containing protein</fullName>
    </submittedName>
</protein>
<dbReference type="Gene3D" id="1.25.40.10">
    <property type="entry name" value="Tetratricopeptide repeat domain"/>
    <property type="match status" value="2"/>
</dbReference>
<gene>
    <name evidence="1" type="ORF">MVEN_02245600</name>
</gene>
<sequence length="907" mass="102034">MTPEDHPQFSDHLQNLGVAFSDRYRRLGDLQDLESAILHDSAALSLTPPDWGIYHLADLEAAITAEELALNSTPEGDTMVPKRLSAVAGEYLKRYQRLEKLDDLEQALNHHQAAVLIAPPDYPDRAGLLRGLFMGFTERYRRFGSLEDLDAAMENDQSARFLLSDRYAKSGNADDLEEAQKNTEVAMTLVPVGHPDQARQHQILGMIYASRYERSNNIKDLEATLEHMQVATELFPSDHIDLPTCLADLSASLGHRHNRFGDLHDLHAAVELGTRALDGTPAGHLDVLKISRTLALSLLERYKRLGTLADLETAQSITQAAISQTPAGHPDKPVLLQILAAVLGDQYRSSGNMVVLEEAVRMRLGDLEDLEAAVSNGHDAVTLALGDEAELPDFLDQFAACLTSRYRRFGNLQDLESALKNNEGALQKTPEDSPDLPYRLHSLAAALWVRLRRLGNLEDLEMGLQHNSKAIDSASMNDHFMAKYQHLQALYLMERYNKLRRQQDLHDALQSYQVAVDLTSPGHTTLPEMLRNFGEALLNKFLQTGALDDFHACLSKNQAALELIREGHPERPAYLNNVYRVEIVSYHMSRIVWSKHDLEQLDIALQHSFAAVQLSPPGHPDRPMFLQALARNLVHRYEELPDPKDMEAALLNYSISFQTYTSNPIAYTAAFNLLPEILWIGNPLKVRHEETRQIEIGKATANALRVCIAQGNLPLAVEFLEQGLATTFQQMLQLKTEFDSLPPNDANQLRQLSSLPYEQKSPNLLAIAAERNSLLLEIRKRPGFEYFLLSKPYKELRRAAKDGPVVILTSHTQHCDAIIIVESTSDPVHVPLPDVTVEQLEHHRGVLQDILQRGNSRIRQSEASRLFGAREWTISKPIDDCFRDMMSFLWNSVLQPIYKTLDSVRDF</sequence>
<organism evidence="1 2">
    <name type="scientific">Mycena venus</name>
    <dbReference type="NCBI Taxonomy" id="2733690"/>
    <lineage>
        <taxon>Eukaryota</taxon>
        <taxon>Fungi</taxon>
        <taxon>Dikarya</taxon>
        <taxon>Basidiomycota</taxon>
        <taxon>Agaricomycotina</taxon>
        <taxon>Agaricomycetes</taxon>
        <taxon>Agaricomycetidae</taxon>
        <taxon>Agaricales</taxon>
        <taxon>Marasmiineae</taxon>
        <taxon>Mycenaceae</taxon>
        <taxon>Mycena</taxon>
    </lineage>
</organism>
<accession>A0A8H6X6C5</accession>
<dbReference type="EMBL" id="JACAZI010000025">
    <property type="protein sequence ID" value="KAF7334957.1"/>
    <property type="molecule type" value="Genomic_DNA"/>
</dbReference>
<comment type="caution">
    <text evidence="1">The sequence shown here is derived from an EMBL/GenBank/DDBJ whole genome shotgun (WGS) entry which is preliminary data.</text>
</comment>
<evidence type="ECO:0000313" key="2">
    <source>
        <dbReference type="Proteomes" id="UP000620124"/>
    </source>
</evidence>
<proteinExistence type="predicted"/>
<evidence type="ECO:0000313" key="1">
    <source>
        <dbReference type="EMBL" id="KAF7334957.1"/>
    </source>
</evidence>
<keyword evidence="2" id="KW-1185">Reference proteome</keyword>
<reference evidence="1" key="1">
    <citation type="submission" date="2020-05" db="EMBL/GenBank/DDBJ databases">
        <title>Mycena genomes resolve the evolution of fungal bioluminescence.</title>
        <authorList>
            <person name="Tsai I.J."/>
        </authorList>
    </citation>
    <scope>NUCLEOTIDE SEQUENCE</scope>
    <source>
        <strain evidence="1">CCC161011</strain>
    </source>
</reference>
<dbReference type="AlphaFoldDB" id="A0A8H6X6C5"/>
<name>A0A8H6X6C5_9AGAR</name>
<dbReference type="Proteomes" id="UP000620124">
    <property type="component" value="Unassembled WGS sequence"/>
</dbReference>
<dbReference type="InterPro" id="IPR011990">
    <property type="entry name" value="TPR-like_helical_dom_sf"/>
</dbReference>